<dbReference type="SUPFAM" id="SSF55008">
    <property type="entry name" value="HMA, heavy metal-associated domain"/>
    <property type="match status" value="1"/>
</dbReference>
<feature type="domain" description="HMA" evidence="1">
    <location>
        <begin position="18"/>
        <end position="83"/>
    </location>
</feature>
<name>C8PJ38_9BACT</name>
<organism evidence="2 3">
    <name type="scientific">Campylobacter gracilis RM3268</name>
    <dbReference type="NCBI Taxonomy" id="553220"/>
    <lineage>
        <taxon>Bacteria</taxon>
        <taxon>Pseudomonadati</taxon>
        <taxon>Campylobacterota</taxon>
        <taxon>Epsilonproteobacteria</taxon>
        <taxon>Campylobacterales</taxon>
        <taxon>Campylobacteraceae</taxon>
        <taxon>Campylobacter</taxon>
    </lineage>
</organism>
<evidence type="ECO:0000259" key="1">
    <source>
        <dbReference type="PROSITE" id="PS50846"/>
    </source>
</evidence>
<dbReference type="GO" id="GO:0046872">
    <property type="term" value="F:metal ion binding"/>
    <property type="evidence" value="ECO:0007669"/>
    <property type="project" value="InterPro"/>
</dbReference>
<dbReference type="InterPro" id="IPR036163">
    <property type="entry name" value="HMA_dom_sf"/>
</dbReference>
<reference evidence="2 3" key="1">
    <citation type="submission" date="2009-07" db="EMBL/GenBank/DDBJ databases">
        <authorList>
            <person name="Madupu R."/>
            <person name="Sebastian Y."/>
            <person name="Durkin A.S."/>
            <person name="Torralba M."/>
            <person name="Methe B."/>
            <person name="Sutton G.G."/>
            <person name="Strausberg R.L."/>
            <person name="Nelson K.E."/>
        </authorList>
    </citation>
    <scope>NUCLEOTIDE SEQUENCE [LARGE SCALE GENOMIC DNA]</scope>
    <source>
        <strain evidence="2 3">RM3268</strain>
    </source>
</reference>
<dbReference type="AlphaFoldDB" id="C8PJ38"/>
<dbReference type="Pfam" id="PF00403">
    <property type="entry name" value="HMA"/>
    <property type="match status" value="1"/>
</dbReference>
<dbReference type="EMBL" id="ACYG01000027">
    <property type="protein sequence ID" value="EEV16943.1"/>
    <property type="molecule type" value="Genomic_DNA"/>
</dbReference>
<dbReference type="OrthoDB" id="5349068at2"/>
<comment type="caution">
    <text evidence="2">The sequence shown here is derived from an EMBL/GenBank/DDBJ whole genome shotgun (WGS) entry which is preliminary data.</text>
</comment>
<sequence length="86" mass="9371">MRKILFLMLGFTALFADKEVKIYVEKIHCPLCTTIVRKALLQTPGVISAKVSQQSKTATVAAKDDANETAMLEAIAKTGYEGVIVK</sequence>
<evidence type="ECO:0000313" key="2">
    <source>
        <dbReference type="EMBL" id="EEV16943.1"/>
    </source>
</evidence>
<gene>
    <name evidence="2" type="ORF">CAMGR0001_1237</name>
</gene>
<dbReference type="Gene3D" id="3.30.70.100">
    <property type="match status" value="1"/>
</dbReference>
<dbReference type="STRING" id="824.CGRAC_0922"/>
<keyword evidence="3" id="KW-1185">Reference proteome</keyword>
<dbReference type="PROSITE" id="PS50846">
    <property type="entry name" value="HMA_2"/>
    <property type="match status" value="1"/>
</dbReference>
<protein>
    <submittedName>
        <fullName evidence="2">Heavy metal-associated domain protein</fullName>
    </submittedName>
</protein>
<dbReference type="eggNOG" id="COG2608">
    <property type="taxonomic scope" value="Bacteria"/>
</dbReference>
<dbReference type="Proteomes" id="UP000005709">
    <property type="component" value="Unassembled WGS sequence"/>
</dbReference>
<evidence type="ECO:0000313" key="3">
    <source>
        <dbReference type="Proteomes" id="UP000005709"/>
    </source>
</evidence>
<proteinExistence type="predicted"/>
<dbReference type="CDD" id="cd00371">
    <property type="entry name" value="HMA"/>
    <property type="match status" value="1"/>
</dbReference>
<dbReference type="InterPro" id="IPR006121">
    <property type="entry name" value="HMA_dom"/>
</dbReference>
<accession>C8PJ38</accession>
<dbReference type="RefSeq" id="WP_005871832.1">
    <property type="nucleotide sequence ID" value="NZ_ACYG01000027.1"/>
</dbReference>